<reference evidence="9" key="3">
    <citation type="submission" date="2025-09" db="UniProtKB">
        <authorList>
            <consortium name="Ensembl"/>
        </authorList>
    </citation>
    <scope>IDENTIFICATION</scope>
</reference>
<dbReference type="Pfam" id="PF07686">
    <property type="entry name" value="V-set"/>
    <property type="match status" value="1"/>
</dbReference>
<keyword evidence="5" id="KW-0393">Immunoglobulin domain</keyword>
<dbReference type="GeneTree" id="ENSGT00940000154641"/>
<dbReference type="InterPro" id="IPR003599">
    <property type="entry name" value="Ig_sub"/>
</dbReference>
<accession>W5M291</accession>
<evidence type="ECO:0000256" key="4">
    <source>
        <dbReference type="ARBA" id="ARBA00023136"/>
    </source>
</evidence>
<dbReference type="EMBL" id="AHAT01009445">
    <property type="status" value="NOT_ANNOTATED_CDS"/>
    <property type="molecule type" value="Genomic_DNA"/>
</dbReference>
<dbReference type="InterPro" id="IPR013783">
    <property type="entry name" value="Ig-like_fold"/>
</dbReference>
<dbReference type="Pfam" id="PF22705">
    <property type="entry name" value="C2-set_3"/>
    <property type="match status" value="1"/>
</dbReference>
<feature type="chain" id="PRO_5004867135" evidence="7">
    <location>
        <begin position="24"/>
        <end position="287"/>
    </location>
</feature>
<dbReference type="InterPro" id="IPR053896">
    <property type="entry name" value="BTN3A2-like_Ig-C"/>
</dbReference>
<name>W5M291_LEPOC</name>
<evidence type="ECO:0000259" key="8">
    <source>
        <dbReference type="PROSITE" id="PS50835"/>
    </source>
</evidence>
<evidence type="ECO:0000256" key="3">
    <source>
        <dbReference type="ARBA" id="ARBA00022989"/>
    </source>
</evidence>
<dbReference type="InterPro" id="IPR013106">
    <property type="entry name" value="Ig_V-set"/>
</dbReference>
<dbReference type="OrthoDB" id="5857426at2759"/>
<sequence>MTLRPVSTCVCCLFLLLLSGSFSAEFEVRVPTTPQVAIHGQHMVLECSFTVEGALDMGKTVITWQRGHEVVHSFYYGQDQLGRQSPRYANRTSLYPAELEKGNASLRLQGVGPGDAGDYTCSVSSLMGSQRRTFALHFAAFYTEPRLEIKVTCLAVELSLESLGYPCATVQWVDEKGNDVSKQAVTNYQQNADGLFRVSSTLAGNRRANSSVLFILRNAALNQEIIREFSLVPGEGPTGEQRCRWPLVVVGALMVPIVFAGALLVCLDTPKTILKNLRPCRGASGGV</sequence>
<keyword evidence="10" id="KW-1185">Reference proteome</keyword>
<dbReference type="SMART" id="SM00409">
    <property type="entry name" value="IG"/>
    <property type="match status" value="1"/>
</dbReference>
<dbReference type="Ensembl" id="ENSLOCT00000002505.1">
    <property type="protein sequence ID" value="ENSLOCP00000002499.1"/>
    <property type="gene ID" value="ENSLOCG00000002148.1"/>
</dbReference>
<dbReference type="Gene3D" id="2.60.40.10">
    <property type="entry name" value="Immunoglobulins"/>
    <property type="match status" value="2"/>
</dbReference>
<dbReference type="PANTHER" id="PTHR24100:SF145">
    <property type="entry name" value="CD276 ANTIGEN"/>
    <property type="match status" value="1"/>
</dbReference>
<keyword evidence="3 6" id="KW-1133">Transmembrane helix</keyword>
<dbReference type="HOGENOM" id="CLU_013137_8_1_1"/>
<evidence type="ECO:0000256" key="2">
    <source>
        <dbReference type="ARBA" id="ARBA00022692"/>
    </source>
</evidence>
<keyword evidence="2 6" id="KW-0812">Transmembrane</keyword>
<dbReference type="STRING" id="7918.ENSLOCP00000002499"/>
<organism evidence="9 10">
    <name type="scientific">Lepisosteus oculatus</name>
    <name type="common">Spotted gar</name>
    <dbReference type="NCBI Taxonomy" id="7918"/>
    <lineage>
        <taxon>Eukaryota</taxon>
        <taxon>Metazoa</taxon>
        <taxon>Chordata</taxon>
        <taxon>Craniata</taxon>
        <taxon>Vertebrata</taxon>
        <taxon>Euteleostomi</taxon>
        <taxon>Actinopterygii</taxon>
        <taxon>Neopterygii</taxon>
        <taxon>Holostei</taxon>
        <taxon>Semionotiformes</taxon>
        <taxon>Lepisosteidae</taxon>
        <taxon>Lepisosteus</taxon>
    </lineage>
</organism>
<evidence type="ECO:0000256" key="5">
    <source>
        <dbReference type="ARBA" id="ARBA00023319"/>
    </source>
</evidence>
<evidence type="ECO:0000313" key="9">
    <source>
        <dbReference type="Ensembl" id="ENSLOCP00000002499.1"/>
    </source>
</evidence>
<dbReference type="KEGG" id="loc:107077484"/>
<dbReference type="FunFam" id="2.60.40.10:FF:000088">
    <property type="entry name" value="Butyrophilin subfamily 1 member A1"/>
    <property type="match status" value="1"/>
</dbReference>
<reference evidence="10" key="1">
    <citation type="submission" date="2011-12" db="EMBL/GenBank/DDBJ databases">
        <title>The Draft Genome of Lepisosteus oculatus.</title>
        <authorList>
            <consortium name="The Broad Institute Genome Assembly &amp; Analysis Group"/>
            <consortium name="Computational R&amp;D Group"/>
            <consortium name="and Sequencing Platform"/>
            <person name="Di Palma F."/>
            <person name="Alfoldi J."/>
            <person name="Johnson J."/>
            <person name="Berlin A."/>
            <person name="Gnerre S."/>
            <person name="Jaffe D."/>
            <person name="MacCallum I."/>
            <person name="Young S."/>
            <person name="Walker B.J."/>
            <person name="Lander E.S."/>
            <person name="Lindblad-Toh K."/>
        </authorList>
    </citation>
    <scope>NUCLEOTIDE SEQUENCE [LARGE SCALE GENOMIC DNA]</scope>
</reference>
<evidence type="ECO:0000256" key="6">
    <source>
        <dbReference type="SAM" id="Phobius"/>
    </source>
</evidence>
<evidence type="ECO:0000313" key="10">
    <source>
        <dbReference type="Proteomes" id="UP000018468"/>
    </source>
</evidence>
<feature type="signal peptide" evidence="7">
    <location>
        <begin position="1"/>
        <end position="23"/>
    </location>
</feature>
<feature type="domain" description="Ig-like" evidence="8">
    <location>
        <begin position="40"/>
        <end position="135"/>
    </location>
</feature>
<feature type="transmembrane region" description="Helical" evidence="6">
    <location>
        <begin position="245"/>
        <end position="267"/>
    </location>
</feature>
<dbReference type="FunFam" id="2.60.40.10:FF:000438">
    <property type="entry name" value="CD276 antigen"/>
    <property type="match status" value="1"/>
</dbReference>
<dbReference type="GeneID" id="107077484"/>
<dbReference type="eggNOG" id="ENOG502S0WS">
    <property type="taxonomic scope" value="Eukaryota"/>
</dbReference>
<proteinExistence type="predicted"/>
<dbReference type="GO" id="GO:0001817">
    <property type="term" value="P:regulation of cytokine production"/>
    <property type="evidence" value="ECO:0000318"/>
    <property type="project" value="GO_Central"/>
</dbReference>
<dbReference type="AlphaFoldDB" id="W5M291"/>
<protein>
    <submittedName>
        <fullName evidence="9">Zgc:153911</fullName>
    </submittedName>
</protein>
<dbReference type="GO" id="GO:0005102">
    <property type="term" value="F:signaling receptor binding"/>
    <property type="evidence" value="ECO:0000318"/>
    <property type="project" value="GO_Central"/>
</dbReference>
<keyword evidence="4 6" id="KW-0472">Membrane</keyword>
<dbReference type="PROSITE" id="PS50835">
    <property type="entry name" value="IG_LIKE"/>
    <property type="match status" value="1"/>
</dbReference>
<dbReference type="InterPro" id="IPR050504">
    <property type="entry name" value="IgSF_BTN/MOG"/>
</dbReference>
<dbReference type="FunCoup" id="W5M291">
    <property type="interactions" value="1"/>
</dbReference>
<dbReference type="InParanoid" id="W5M291"/>
<dbReference type="SUPFAM" id="SSF48726">
    <property type="entry name" value="Immunoglobulin"/>
    <property type="match status" value="1"/>
</dbReference>
<reference evidence="9" key="2">
    <citation type="submission" date="2025-08" db="UniProtKB">
        <authorList>
            <consortium name="Ensembl"/>
        </authorList>
    </citation>
    <scope>IDENTIFICATION</scope>
</reference>
<dbReference type="Proteomes" id="UP000018468">
    <property type="component" value="Linkage group LG6"/>
</dbReference>
<evidence type="ECO:0000256" key="1">
    <source>
        <dbReference type="ARBA" id="ARBA00004370"/>
    </source>
</evidence>
<dbReference type="InterPro" id="IPR036179">
    <property type="entry name" value="Ig-like_dom_sf"/>
</dbReference>
<comment type="subcellular location">
    <subcellularLocation>
        <location evidence="1">Membrane</location>
    </subcellularLocation>
</comment>
<dbReference type="GO" id="GO:0009897">
    <property type="term" value="C:external side of plasma membrane"/>
    <property type="evidence" value="ECO:0000318"/>
    <property type="project" value="GO_Central"/>
</dbReference>
<dbReference type="Bgee" id="ENSLOCG00000002148">
    <property type="expression patterns" value="Expressed in zone of skin and 12 other cell types or tissues"/>
</dbReference>
<dbReference type="OMA" id="QYVVLDC"/>
<keyword evidence="7" id="KW-0732">Signal</keyword>
<dbReference type="GO" id="GO:0050852">
    <property type="term" value="P:T cell receptor signaling pathway"/>
    <property type="evidence" value="ECO:0000318"/>
    <property type="project" value="GO_Central"/>
</dbReference>
<dbReference type="PANTHER" id="PTHR24100">
    <property type="entry name" value="BUTYROPHILIN"/>
    <property type="match status" value="1"/>
</dbReference>
<dbReference type="InterPro" id="IPR007110">
    <property type="entry name" value="Ig-like_dom"/>
</dbReference>
<evidence type="ECO:0000256" key="7">
    <source>
        <dbReference type="SAM" id="SignalP"/>
    </source>
</evidence>